<name>A0A6J5RG08_9CAUD</name>
<gene>
    <name evidence="1" type="ORF">UFOVP1233_44</name>
</gene>
<sequence length="288" mass="30657">MSVILGRHVGAAYCQLGDPALTYPDYPGQYARATGQGFFGSSSAYFTTYPSTTPDELVSLIRYKGGYANGLSGQVYVGSTGGQYNGTVETGSPPSPIGGSPFYQDDRTGTASAYTGIVRPRWYTETAFDLQAQAATTGFTPQGIPPGCQFNYAAPGVAGATTNFSVSYETGYCPHDPTMGGGSTYNYDAEFSLIVNLDEVCCWNEGAEIDLEVDIGQTDFTTTYVSGVYGVHDITLGSHSLHSTLSHTLTIDPTMEGTFTVPYIFAIPKASGYFTYVNDVRIVAVRAP</sequence>
<dbReference type="EMBL" id="LR797187">
    <property type="protein sequence ID" value="CAB4192531.1"/>
    <property type="molecule type" value="Genomic_DNA"/>
</dbReference>
<organism evidence="1">
    <name type="scientific">uncultured Caudovirales phage</name>
    <dbReference type="NCBI Taxonomy" id="2100421"/>
    <lineage>
        <taxon>Viruses</taxon>
        <taxon>Duplodnaviria</taxon>
        <taxon>Heunggongvirae</taxon>
        <taxon>Uroviricota</taxon>
        <taxon>Caudoviricetes</taxon>
        <taxon>Peduoviridae</taxon>
        <taxon>Maltschvirus</taxon>
        <taxon>Maltschvirus maltsch</taxon>
    </lineage>
</organism>
<reference evidence="1" key="1">
    <citation type="submission" date="2020-05" db="EMBL/GenBank/DDBJ databases">
        <authorList>
            <person name="Chiriac C."/>
            <person name="Salcher M."/>
            <person name="Ghai R."/>
            <person name="Kavagutti S V."/>
        </authorList>
    </citation>
    <scope>NUCLEOTIDE SEQUENCE</scope>
</reference>
<evidence type="ECO:0000313" key="1">
    <source>
        <dbReference type="EMBL" id="CAB4192531.1"/>
    </source>
</evidence>
<accession>A0A6J5RG08</accession>
<proteinExistence type="predicted"/>
<protein>
    <submittedName>
        <fullName evidence="1">Uncharacterized protein</fullName>
    </submittedName>
</protein>